<keyword evidence="3" id="KW-1185">Reference proteome</keyword>
<evidence type="ECO:0000256" key="1">
    <source>
        <dbReference type="SAM" id="MobiDB-lite"/>
    </source>
</evidence>
<name>A0A699ZAV4_HAELA</name>
<feature type="region of interest" description="Disordered" evidence="1">
    <location>
        <begin position="32"/>
        <end position="75"/>
    </location>
</feature>
<protein>
    <submittedName>
        <fullName evidence="2">Uncharacterized protein</fullName>
    </submittedName>
</protein>
<dbReference type="Proteomes" id="UP000485058">
    <property type="component" value="Unassembled WGS sequence"/>
</dbReference>
<sequence length="75" mass="7907">MSEQGFDSNARKEVQTYTVAIVHVAIQLREGRGQESPHGVGNLHAKSMPAQASADTPQLLTTDCSSGGVGRPSWG</sequence>
<dbReference type="EMBL" id="BLLF01000969">
    <property type="protein sequence ID" value="GFH16258.1"/>
    <property type="molecule type" value="Genomic_DNA"/>
</dbReference>
<comment type="caution">
    <text evidence="2">The sequence shown here is derived from an EMBL/GenBank/DDBJ whole genome shotgun (WGS) entry which is preliminary data.</text>
</comment>
<proteinExistence type="predicted"/>
<feature type="non-terminal residue" evidence="2">
    <location>
        <position position="1"/>
    </location>
</feature>
<gene>
    <name evidence="2" type="ORF">HaLaN_12643</name>
</gene>
<dbReference type="AlphaFoldDB" id="A0A699ZAV4"/>
<organism evidence="2 3">
    <name type="scientific">Haematococcus lacustris</name>
    <name type="common">Green alga</name>
    <name type="synonym">Haematococcus pluvialis</name>
    <dbReference type="NCBI Taxonomy" id="44745"/>
    <lineage>
        <taxon>Eukaryota</taxon>
        <taxon>Viridiplantae</taxon>
        <taxon>Chlorophyta</taxon>
        <taxon>core chlorophytes</taxon>
        <taxon>Chlorophyceae</taxon>
        <taxon>CS clade</taxon>
        <taxon>Chlamydomonadales</taxon>
        <taxon>Haematococcaceae</taxon>
        <taxon>Haematococcus</taxon>
    </lineage>
</organism>
<reference evidence="2 3" key="1">
    <citation type="submission" date="2020-02" db="EMBL/GenBank/DDBJ databases">
        <title>Draft genome sequence of Haematococcus lacustris strain NIES-144.</title>
        <authorList>
            <person name="Morimoto D."/>
            <person name="Nakagawa S."/>
            <person name="Yoshida T."/>
            <person name="Sawayama S."/>
        </authorList>
    </citation>
    <scope>NUCLEOTIDE SEQUENCE [LARGE SCALE GENOMIC DNA]</scope>
    <source>
        <strain evidence="2 3">NIES-144</strain>
    </source>
</reference>
<feature type="compositionally biased region" description="Polar residues" evidence="1">
    <location>
        <begin position="53"/>
        <end position="65"/>
    </location>
</feature>
<accession>A0A699ZAV4</accession>
<evidence type="ECO:0000313" key="2">
    <source>
        <dbReference type="EMBL" id="GFH16258.1"/>
    </source>
</evidence>
<evidence type="ECO:0000313" key="3">
    <source>
        <dbReference type="Proteomes" id="UP000485058"/>
    </source>
</evidence>